<accession>A0A1D8KAP4</accession>
<dbReference type="GO" id="GO:0009396">
    <property type="term" value="P:folic acid-containing compound biosynthetic process"/>
    <property type="evidence" value="ECO:0007669"/>
    <property type="project" value="TreeGrafter"/>
</dbReference>
<dbReference type="SUPFAM" id="SSF100950">
    <property type="entry name" value="NagB/RpiA/CoA transferase-like"/>
    <property type="match status" value="1"/>
</dbReference>
<dbReference type="GO" id="GO:0035999">
    <property type="term" value="P:tetrahydrofolate interconversion"/>
    <property type="evidence" value="ECO:0007669"/>
    <property type="project" value="TreeGrafter"/>
</dbReference>
<evidence type="ECO:0000313" key="6">
    <source>
        <dbReference type="EMBL" id="AOV18038.1"/>
    </source>
</evidence>
<gene>
    <name evidence="6" type="ORF">BJI67_14075</name>
</gene>
<evidence type="ECO:0000256" key="3">
    <source>
        <dbReference type="ARBA" id="ARBA00022840"/>
    </source>
</evidence>
<organism evidence="6 7">
    <name type="scientific">Acidihalobacter aeolianus</name>
    <dbReference type="NCBI Taxonomy" id="2792603"/>
    <lineage>
        <taxon>Bacteria</taxon>
        <taxon>Pseudomonadati</taxon>
        <taxon>Pseudomonadota</taxon>
        <taxon>Gammaproteobacteria</taxon>
        <taxon>Chromatiales</taxon>
        <taxon>Ectothiorhodospiraceae</taxon>
        <taxon>Acidihalobacter</taxon>
    </lineage>
</organism>
<comment type="similarity">
    <text evidence="1 5">Belongs to the 5-formyltetrahydrofolate cyclo-ligase family.</text>
</comment>
<keyword evidence="7" id="KW-1185">Reference proteome</keyword>
<dbReference type="KEGG" id="aaeo:BJI67_14075"/>
<dbReference type="InterPro" id="IPR024185">
    <property type="entry name" value="FTHF_cligase-like_sf"/>
</dbReference>
<feature type="binding site" evidence="4">
    <location>
        <begin position="4"/>
        <end position="8"/>
    </location>
    <ligand>
        <name>ATP</name>
        <dbReference type="ChEBI" id="CHEBI:30616"/>
    </ligand>
</feature>
<dbReference type="PIRSF" id="PIRSF006806">
    <property type="entry name" value="FTHF_cligase"/>
    <property type="match status" value="1"/>
</dbReference>
<dbReference type="AlphaFoldDB" id="A0A1D8KAP4"/>
<keyword evidence="5" id="KW-0479">Metal-binding</keyword>
<feature type="binding site" evidence="4">
    <location>
        <begin position="133"/>
        <end position="141"/>
    </location>
    <ligand>
        <name>ATP</name>
        <dbReference type="ChEBI" id="CHEBI:30616"/>
    </ligand>
</feature>
<name>A0A1D8KAP4_9GAMM</name>
<keyword evidence="5" id="KW-0460">Magnesium</keyword>
<dbReference type="EC" id="6.3.3.2" evidence="5"/>
<feature type="binding site" evidence="4">
    <location>
        <position position="55"/>
    </location>
    <ligand>
        <name>substrate</name>
    </ligand>
</feature>
<dbReference type="InterPro" id="IPR037171">
    <property type="entry name" value="NagB/RpiA_transferase-like"/>
</dbReference>
<dbReference type="GO" id="GO:0046872">
    <property type="term" value="F:metal ion binding"/>
    <property type="evidence" value="ECO:0007669"/>
    <property type="project" value="UniProtKB-KW"/>
</dbReference>
<reference evidence="6 7" key="1">
    <citation type="submission" date="2016-09" db="EMBL/GenBank/DDBJ databases">
        <title>Acidihalobacter prosperus V6 (DSM14174).</title>
        <authorList>
            <person name="Khaleque H.N."/>
            <person name="Ramsay J.P."/>
            <person name="Murphy R.J.T."/>
            <person name="Kaksonen A.H."/>
            <person name="Boxall N.J."/>
            <person name="Watkin E.L.J."/>
        </authorList>
    </citation>
    <scope>NUCLEOTIDE SEQUENCE [LARGE SCALE GENOMIC DNA]</scope>
    <source>
        <strain evidence="6 7">V6</strain>
    </source>
</reference>
<comment type="cofactor">
    <cofactor evidence="5">
        <name>Mg(2+)</name>
        <dbReference type="ChEBI" id="CHEBI:18420"/>
    </cofactor>
</comment>
<dbReference type="NCBIfam" id="TIGR02727">
    <property type="entry name" value="MTHFS_bact"/>
    <property type="match status" value="1"/>
</dbReference>
<dbReference type="Gene3D" id="3.40.50.10420">
    <property type="entry name" value="NagB/RpiA/CoA transferase-like"/>
    <property type="match status" value="1"/>
</dbReference>
<dbReference type="EMBL" id="CP017448">
    <property type="protein sequence ID" value="AOV18038.1"/>
    <property type="molecule type" value="Genomic_DNA"/>
</dbReference>
<comment type="catalytic activity">
    <reaction evidence="5">
        <text>(6S)-5-formyl-5,6,7,8-tetrahydrofolate + ATP = (6R)-5,10-methenyltetrahydrofolate + ADP + phosphate</text>
        <dbReference type="Rhea" id="RHEA:10488"/>
        <dbReference type="ChEBI" id="CHEBI:30616"/>
        <dbReference type="ChEBI" id="CHEBI:43474"/>
        <dbReference type="ChEBI" id="CHEBI:57455"/>
        <dbReference type="ChEBI" id="CHEBI:57457"/>
        <dbReference type="ChEBI" id="CHEBI:456216"/>
        <dbReference type="EC" id="6.3.3.2"/>
    </reaction>
</comment>
<dbReference type="PANTHER" id="PTHR23407:SF1">
    <property type="entry name" value="5-FORMYLTETRAHYDROFOLATE CYCLO-LIGASE"/>
    <property type="match status" value="1"/>
</dbReference>
<dbReference type="GO" id="GO:0005524">
    <property type="term" value="F:ATP binding"/>
    <property type="evidence" value="ECO:0007669"/>
    <property type="project" value="UniProtKB-KW"/>
</dbReference>
<evidence type="ECO:0000313" key="7">
    <source>
        <dbReference type="Proteomes" id="UP000095342"/>
    </source>
</evidence>
<feature type="binding site" evidence="4">
    <location>
        <position position="50"/>
    </location>
    <ligand>
        <name>substrate</name>
    </ligand>
</feature>
<dbReference type="RefSeq" id="WP_070073568.1">
    <property type="nucleotide sequence ID" value="NZ_CP017448.1"/>
</dbReference>
<dbReference type="PANTHER" id="PTHR23407">
    <property type="entry name" value="ATPASE INHIBITOR/5-FORMYLTETRAHYDROFOLATE CYCLO-LIGASE"/>
    <property type="match status" value="1"/>
</dbReference>
<dbReference type="InterPro" id="IPR002698">
    <property type="entry name" value="FTHF_cligase"/>
</dbReference>
<keyword evidence="6" id="KW-0436">Ligase</keyword>
<proteinExistence type="inferred from homology"/>
<sequence length="193" mass="21741">MTDRNRLRHEIRRRRAALTAAQRERAARHVAARLTATAWFRRARHVAGYLAVSGELDALPALTAARVAGKRLYLPALATHGGLWFHPWRPGMPMRGNRFGIDEPLATPRRRKDPRALDIVLTPLVAFDRHGHRLGMGGGFYDRTFAYQLCVPVRRPILIGLAYDFQEVESLAAESWDVPLAAVVTPRGVYRCT</sequence>
<keyword evidence="3 4" id="KW-0067">ATP-binding</keyword>
<evidence type="ECO:0000256" key="5">
    <source>
        <dbReference type="RuleBase" id="RU361279"/>
    </source>
</evidence>
<protein>
    <recommendedName>
        <fullName evidence="5">5-formyltetrahydrofolate cyclo-ligase</fullName>
        <ecNumber evidence="5">6.3.3.2</ecNumber>
    </recommendedName>
</protein>
<evidence type="ECO:0000256" key="4">
    <source>
        <dbReference type="PIRSR" id="PIRSR006806-1"/>
    </source>
</evidence>
<evidence type="ECO:0000256" key="1">
    <source>
        <dbReference type="ARBA" id="ARBA00010638"/>
    </source>
</evidence>
<dbReference type="Proteomes" id="UP000095342">
    <property type="component" value="Chromosome"/>
</dbReference>
<dbReference type="GO" id="GO:0030272">
    <property type="term" value="F:5-formyltetrahydrofolate cyclo-ligase activity"/>
    <property type="evidence" value="ECO:0007669"/>
    <property type="project" value="UniProtKB-EC"/>
</dbReference>
<keyword evidence="2 4" id="KW-0547">Nucleotide-binding</keyword>
<dbReference type="Pfam" id="PF01812">
    <property type="entry name" value="5-FTHF_cyc-lig"/>
    <property type="match status" value="1"/>
</dbReference>
<evidence type="ECO:0000256" key="2">
    <source>
        <dbReference type="ARBA" id="ARBA00022741"/>
    </source>
</evidence>